<comment type="caution">
    <text evidence="19">The sequence shown here is derived from an EMBL/GenBank/DDBJ whole genome shotgun (WGS) entry which is preliminary data.</text>
</comment>
<evidence type="ECO:0000256" key="1">
    <source>
        <dbReference type="ARBA" id="ARBA00004609"/>
    </source>
</evidence>
<dbReference type="GO" id="GO:0098552">
    <property type="term" value="C:side of membrane"/>
    <property type="evidence" value="ECO:0007669"/>
    <property type="project" value="UniProtKB-KW"/>
</dbReference>
<dbReference type="PANTHER" id="PTHR37928:SF2">
    <property type="entry name" value="GPI ANCHORED CFEM DOMAIN PROTEIN (AFU_ORTHOLOGUE AFUA_6G10580)"/>
    <property type="match status" value="1"/>
</dbReference>
<keyword evidence="5" id="KW-0964">Secreted</keyword>
<reference evidence="19" key="2">
    <citation type="submission" date="2023-05" db="EMBL/GenBank/DDBJ databases">
        <authorList>
            <consortium name="Lawrence Berkeley National Laboratory"/>
            <person name="Steindorff A."/>
            <person name="Hensen N."/>
            <person name="Bonometti L."/>
            <person name="Westerberg I."/>
            <person name="Brannstrom I.O."/>
            <person name="Guillou S."/>
            <person name="Cros-Aarteil S."/>
            <person name="Calhoun S."/>
            <person name="Haridas S."/>
            <person name="Kuo A."/>
            <person name="Mondo S."/>
            <person name="Pangilinan J."/>
            <person name="Riley R."/>
            <person name="Labutti K."/>
            <person name="Andreopoulos B."/>
            <person name="Lipzen A."/>
            <person name="Chen C."/>
            <person name="Yanf M."/>
            <person name="Daum C."/>
            <person name="Ng V."/>
            <person name="Clum A."/>
            <person name="Ohm R."/>
            <person name="Martin F."/>
            <person name="Silar P."/>
            <person name="Natvig D."/>
            <person name="Lalanne C."/>
            <person name="Gautier V."/>
            <person name="Ament-Velasquez S.L."/>
            <person name="Kruys A."/>
            <person name="Hutchinson M.I."/>
            <person name="Powell A.J."/>
            <person name="Barry K."/>
            <person name="Miller A.N."/>
            <person name="Grigoriev I.V."/>
            <person name="Debuchy R."/>
            <person name="Gladieux P."/>
            <person name="Thoren M.H."/>
            <person name="Johannesson H."/>
        </authorList>
    </citation>
    <scope>NUCLEOTIDE SEQUENCE</scope>
    <source>
        <strain evidence="19">CBS 532.94</strain>
    </source>
</reference>
<keyword evidence="20" id="KW-1185">Reference proteome</keyword>
<evidence type="ECO:0000256" key="12">
    <source>
        <dbReference type="ARBA" id="ARBA00023157"/>
    </source>
</evidence>
<evidence type="ECO:0000256" key="9">
    <source>
        <dbReference type="ARBA" id="ARBA00022729"/>
    </source>
</evidence>
<reference evidence="19" key="1">
    <citation type="journal article" date="2023" name="Mol. Phylogenet. Evol.">
        <title>Genome-scale phylogeny and comparative genomics of the fungal order Sordariales.</title>
        <authorList>
            <person name="Hensen N."/>
            <person name="Bonometti L."/>
            <person name="Westerberg I."/>
            <person name="Brannstrom I.O."/>
            <person name="Guillou S."/>
            <person name="Cros-Aarteil S."/>
            <person name="Calhoun S."/>
            <person name="Haridas S."/>
            <person name="Kuo A."/>
            <person name="Mondo S."/>
            <person name="Pangilinan J."/>
            <person name="Riley R."/>
            <person name="LaButti K."/>
            <person name="Andreopoulos B."/>
            <person name="Lipzen A."/>
            <person name="Chen C."/>
            <person name="Yan M."/>
            <person name="Daum C."/>
            <person name="Ng V."/>
            <person name="Clum A."/>
            <person name="Steindorff A."/>
            <person name="Ohm R.A."/>
            <person name="Martin F."/>
            <person name="Silar P."/>
            <person name="Natvig D.O."/>
            <person name="Lalanne C."/>
            <person name="Gautier V."/>
            <person name="Ament-Velasquez S.L."/>
            <person name="Kruys A."/>
            <person name="Hutchinson M.I."/>
            <person name="Powell A.J."/>
            <person name="Barry K."/>
            <person name="Miller A.N."/>
            <person name="Grigoriev I.V."/>
            <person name="Debuchy R."/>
            <person name="Gladieux P."/>
            <person name="Hiltunen Thoren M."/>
            <person name="Johannesson H."/>
        </authorList>
    </citation>
    <scope>NUCLEOTIDE SEQUENCE</scope>
    <source>
        <strain evidence="19">CBS 532.94</strain>
    </source>
</reference>
<dbReference type="AlphaFoldDB" id="A0AAN7CH67"/>
<evidence type="ECO:0000313" key="20">
    <source>
        <dbReference type="Proteomes" id="UP001303760"/>
    </source>
</evidence>
<dbReference type="GO" id="GO:0005576">
    <property type="term" value="C:extracellular region"/>
    <property type="evidence" value="ECO:0007669"/>
    <property type="project" value="UniProtKB-SubCell"/>
</dbReference>
<dbReference type="GO" id="GO:0046872">
    <property type="term" value="F:metal ion binding"/>
    <property type="evidence" value="ECO:0007669"/>
    <property type="project" value="UniProtKB-UniRule"/>
</dbReference>
<dbReference type="Proteomes" id="UP001303760">
    <property type="component" value="Unassembled WGS sequence"/>
</dbReference>
<evidence type="ECO:0000256" key="11">
    <source>
        <dbReference type="ARBA" id="ARBA00023136"/>
    </source>
</evidence>
<feature type="signal peptide" evidence="17">
    <location>
        <begin position="1"/>
        <end position="18"/>
    </location>
</feature>
<evidence type="ECO:0000256" key="15">
    <source>
        <dbReference type="PROSITE-ProRule" id="PRU01356"/>
    </source>
</evidence>
<keyword evidence="8 15" id="KW-0479">Metal-binding</keyword>
<evidence type="ECO:0000256" key="10">
    <source>
        <dbReference type="ARBA" id="ARBA00023004"/>
    </source>
</evidence>
<proteinExistence type="inferred from homology"/>
<dbReference type="InterPro" id="IPR051735">
    <property type="entry name" value="CFEM_domain"/>
</dbReference>
<organism evidence="19 20">
    <name type="scientific">Achaetomium macrosporum</name>
    <dbReference type="NCBI Taxonomy" id="79813"/>
    <lineage>
        <taxon>Eukaryota</taxon>
        <taxon>Fungi</taxon>
        <taxon>Dikarya</taxon>
        <taxon>Ascomycota</taxon>
        <taxon>Pezizomycotina</taxon>
        <taxon>Sordariomycetes</taxon>
        <taxon>Sordariomycetidae</taxon>
        <taxon>Sordariales</taxon>
        <taxon>Chaetomiaceae</taxon>
        <taxon>Achaetomium</taxon>
    </lineage>
</organism>
<dbReference type="PROSITE" id="PS52012">
    <property type="entry name" value="CFEM"/>
    <property type="match status" value="1"/>
</dbReference>
<feature type="domain" description="CFEM" evidence="18">
    <location>
        <begin position="1"/>
        <end position="104"/>
    </location>
</feature>
<keyword evidence="6 15" id="KW-0349">Heme</keyword>
<dbReference type="GO" id="GO:0005886">
    <property type="term" value="C:plasma membrane"/>
    <property type="evidence" value="ECO:0007669"/>
    <property type="project" value="UniProtKB-SubCell"/>
</dbReference>
<accession>A0AAN7CH67</accession>
<keyword evidence="10 15" id="KW-0408">Iron</keyword>
<feature type="binding site" description="axial binding residue" evidence="15">
    <location>
        <position position="43"/>
    </location>
    <ligand>
        <name>heme</name>
        <dbReference type="ChEBI" id="CHEBI:30413"/>
    </ligand>
    <ligandPart>
        <name>Fe</name>
        <dbReference type="ChEBI" id="CHEBI:18248"/>
    </ligandPart>
</feature>
<evidence type="ECO:0000256" key="17">
    <source>
        <dbReference type="SAM" id="SignalP"/>
    </source>
</evidence>
<comment type="subcellular location">
    <subcellularLocation>
        <location evidence="1">Cell membrane</location>
        <topology evidence="1">Lipid-anchor</topology>
        <topology evidence="1">GPI-anchor</topology>
    </subcellularLocation>
    <subcellularLocation>
        <location evidence="2">Secreted</location>
    </subcellularLocation>
</comment>
<keyword evidence="12 15" id="KW-1015">Disulfide bond</keyword>
<keyword evidence="14" id="KW-0449">Lipoprotein</keyword>
<keyword evidence="11" id="KW-0472">Membrane</keyword>
<evidence type="ECO:0000256" key="3">
    <source>
        <dbReference type="ARBA" id="ARBA00010031"/>
    </source>
</evidence>
<evidence type="ECO:0000256" key="13">
    <source>
        <dbReference type="ARBA" id="ARBA00023180"/>
    </source>
</evidence>
<evidence type="ECO:0000256" key="7">
    <source>
        <dbReference type="ARBA" id="ARBA00022622"/>
    </source>
</evidence>
<feature type="compositionally biased region" description="Low complexity" evidence="16">
    <location>
        <begin position="102"/>
        <end position="138"/>
    </location>
</feature>
<comment type="similarity">
    <text evidence="3">Belongs to the RBT5 family.</text>
</comment>
<evidence type="ECO:0000256" key="4">
    <source>
        <dbReference type="ARBA" id="ARBA00022475"/>
    </source>
</evidence>
<evidence type="ECO:0000256" key="8">
    <source>
        <dbReference type="ARBA" id="ARBA00022723"/>
    </source>
</evidence>
<keyword evidence="13" id="KW-0325">Glycoprotein</keyword>
<dbReference type="PANTHER" id="PTHR37928">
    <property type="entry name" value="CFEM DOMAIN PROTEIN (AFU_ORTHOLOGUE AFUA_6G14090)"/>
    <property type="match status" value="1"/>
</dbReference>
<dbReference type="EMBL" id="MU860014">
    <property type="protein sequence ID" value="KAK4241965.1"/>
    <property type="molecule type" value="Genomic_DNA"/>
</dbReference>
<feature type="region of interest" description="Disordered" evidence="16">
    <location>
        <begin position="102"/>
        <end position="140"/>
    </location>
</feature>
<dbReference type="Pfam" id="PF05730">
    <property type="entry name" value="CFEM"/>
    <property type="match status" value="1"/>
</dbReference>
<keyword evidence="9 17" id="KW-0732">Signal</keyword>
<evidence type="ECO:0000256" key="2">
    <source>
        <dbReference type="ARBA" id="ARBA00004613"/>
    </source>
</evidence>
<sequence>MKVTAALVSLALAGAAVAQELPSCAQSCANQFLTGGIGNCGSDPKCICADKGFLGSIACCLTGVCDQAAQSSAVSYAASLCSAFGVTDLPTAVSCTSTAAATTTGSASGTSSGSSSPTQTSTGTAASAATNSPNTSSNLGPRPTAAAGLGAIGGIVAAVALL</sequence>
<evidence type="ECO:0000256" key="5">
    <source>
        <dbReference type="ARBA" id="ARBA00022525"/>
    </source>
</evidence>
<dbReference type="SMART" id="SM00747">
    <property type="entry name" value="CFEM"/>
    <property type="match status" value="1"/>
</dbReference>
<keyword evidence="7" id="KW-0336">GPI-anchor</keyword>
<name>A0AAN7CH67_9PEZI</name>
<dbReference type="InterPro" id="IPR008427">
    <property type="entry name" value="Extracellular_membr_CFEM_dom"/>
</dbReference>
<evidence type="ECO:0000256" key="14">
    <source>
        <dbReference type="ARBA" id="ARBA00023288"/>
    </source>
</evidence>
<keyword evidence="4" id="KW-1003">Cell membrane</keyword>
<evidence type="ECO:0000256" key="6">
    <source>
        <dbReference type="ARBA" id="ARBA00022617"/>
    </source>
</evidence>
<feature type="chain" id="PRO_5042826886" description="CFEM domain-containing protein" evidence="17">
    <location>
        <begin position="19"/>
        <end position="162"/>
    </location>
</feature>
<comment type="caution">
    <text evidence="15">Lacks conserved residue(s) required for the propagation of feature annotation.</text>
</comment>
<gene>
    <name evidence="19" type="ORF">C8A03DRAFT_29860</name>
</gene>
<protein>
    <recommendedName>
        <fullName evidence="18">CFEM domain-containing protein</fullName>
    </recommendedName>
</protein>
<feature type="disulfide bond" evidence="15">
    <location>
        <begin position="48"/>
        <end position="81"/>
    </location>
</feature>
<evidence type="ECO:0000256" key="16">
    <source>
        <dbReference type="SAM" id="MobiDB-lite"/>
    </source>
</evidence>
<evidence type="ECO:0000313" key="19">
    <source>
        <dbReference type="EMBL" id="KAK4241965.1"/>
    </source>
</evidence>
<evidence type="ECO:0000259" key="18">
    <source>
        <dbReference type="PROSITE" id="PS52012"/>
    </source>
</evidence>